<keyword evidence="2" id="KW-1185">Reference proteome</keyword>
<gene>
    <name evidence="1" type="ORF">Moumou_00736</name>
</gene>
<dbReference type="SUPFAM" id="SSF52540">
    <property type="entry name" value="P-loop containing nucleoside triphosphate hydrolases"/>
    <property type="match status" value="1"/>
</dbReference>
<evidence type="ECO:0000313" key="1">
    <source>
        <dbReference type="EMBL" id="AGC02255.1"/>
    </source>
</evidence>
<dbReference type="Proteomes" id="UP000201640">
    <property type="component" value="Segment"/>
</dbReference>
<dbReference type="EMBL" id="JX962719">
    <property type="protein sequence ID" value="AGC02255.1"/>
    <property type="molecule type" value="Genomic_DNA"/>
</dbReference>
<dbReference type="Gene3D" id="3.40.50.300">
    <property type="entry name" value="P-loop containing nucleotide triphosphate hydrolases"/>
    <property type="match status" value="1"/>
</dbReference>
<proteinExistence type="predicted"/>
<name>L7RGM1_9VIRU</name>
<protein>
    <submittedName>
        <fullName evidence="1">Divergent ATPase, similar to origin recognition complex subunit 4 (Eukaryotic)</fullName>
    </submittedName>
</protein>
<sequence>MITLEKYKYKTLLKYGSRCAIIGKRGTGKTFLCRNLVQSQLSTKKISHTYIFCHPNKLYEWKDKLNTKNISYHNTIDDFLIGQIELKINLGEKIIVIIDDFIYKKISTMIYLN</sequence>
<organism evidence="1 2">
    <name type="scientific">Acanthamoeba polyphaga moumouvirus</name>
    <dbReference type="NCBI Taxonomy" id="1269028"/>
    <lineage>
        <taxon>Viruses</taxon>
        <taxon>Varidnaviria</taxon>
        <taxon>Bamfordvirae</taxon>
        <taxon>Nucleocytoviricota</taxon>
        <taxon>Megaviricetes</taxon>
        <taxon>Imitervirales</taxon>
        <taxon>Mimiviridae</taxon>
        <taxon>Megamimivirinae</taxon>
        <taxon>Moumouvirus</taxon>
    </lineage>
</organism>
<reference evidence="1 2" key="1">
    <citation type="journal article" date="2012" name="Genome Biol. Evol.">
        <title>Related Giant Viruses in Distant Locations and Different Habitats: Acanthamoeba polyphaga moumouvirus Represents a Third Lineage of the Mimiviridae That Is Close to the Megavirus Lineage.</title>
        <authorList>
            <person name="Yoosuf N."/>
            <person name="Yutin N."/>
            <person name="Colson P."/>
            <person name="Shabalina S.A."/>
            <person name="Pagnier I."/>
            <person name="Robert C."/>
            <person name="Azza S."/>
            <person name="Klose T."/>
            <person name="Wong J."/>
            <person name="Rossmann M.G."/>
            <person name="La Scola B."/>
            <person name="Raoult D."/>
            <person name="Koonin E.V."/>
        </authorList>
    </citation>
    <scope>NUCLEOTIDE SEQUENCE [LARGE SCALE GENOMIC DNA]</scope>
    <source>
        <strain evidence="1 2">M10A</strain>
    </source>
</reference>
<dbReference type="GeneID" id="14445817"/>
<evidence type="ECO:0000313" key="2">
    <source>
        <dbReference type="Proteomes" id="UP000201640"/>
    </source>
</evidence>
<accession>L7RGM1</accession>
<dbReference type="KEGG" id="vg:14445817"/>
<dbReference type="RefSeq" id="YP_007354691.1">
    <property type="nucleotide sequence ID" value="NC_020104.1"/>
</dbReference>
<dbReference type="InterPro" id="IPR027417">
    <property type="entry name" value="P-loop_NTPase"/>
</dbReference>